<evidence type="ECO:0000256" key="2">
    <source>
        <dbReference type="ARBA" id="ARBA00022692"/>
    </source>
</evidence>
<dbReference type="EMBL" id="ANKC01000100">
    <property type="protein sequence ID" value="EPC88276.1"/>
    <property type="molecule type" value="Genomic_DNA"/>
</dbReference>
<comment type="subcellular location">
    <subcellularLocation>
        <location evidence="1">Membrane</location>
        <topology evidence="1">Multi-pass membrane protein</topology>
    </subcellularLocation>
</comment>
<keyword evidence="3 5" id="KW-1133">Transmembrane helix</keyword>
<gene>
    <name evidence="6" type="ORF">Lpp126_01761</name>
</gene>
<dbReference type="GO" id="GO:0016020">
    <property type="term" value="C:membrane"/>
    <property type="evidence" value="ECO:0007669"/>
    <property type="project" value="UniProtKB-SubCell"/>
</dbReference>
<evidence type="ECO:0000313" key="7">
    <source>
        <dbReference type="Proteomes" id="UP000014243"/>
    </source>
</evidence>
<evidence type="ECO:0000256" key="1">
    <source>
        <dbReference type="ARBA" id="ARBA00004141"/>
    </source>
</evidence>
<dbReference type="AlphaFoldDB" id="S2SX41"/>
<dbReference type="PATRIC" id="fig|1256206.3.peg.288"/>
<feature type="transmembrane region" description="Helical" evidence="5">
    <location>
        <begin position="23"/>
        <end position="45"/>
    </location>
</feature>
<organism evidence="6 7">
    <name type="scientific">Lacticaseibacillus paracasei subsp. paracasei Lpp126</name>
    <dbReference type="NCBI Taxonomy" id="1256206"/>
    <lineage>
        <taxon>Bacteria</taxon>
        <taxon>Bacillati</taxon>
        <taxon>Bacillota</taxon>
        <taxon>Bacilli</taxon>
        <taxon>Lactobacillales</taxon>
        <taxon>Lactobacillaceae</taxon>
        <taxon>Lacticaseibacillus</taxon>
    </lineage>
</organism>
<comment type="caution">
    <text evidence="6">The sequence shown here is derived from an EMBL/GenBank/DDBJ whole genome shotgun (WGS) entry which is preliminary data.</text>
</comment>
<keyword evidence="2 5" id="KW-0812">Transmembrane</keyword>
<proteinExistence type="predicted"/>
<evidence type="ECO:0000256" key="3">
    <source>
        <dbReference type="ARBA" id="ARBA00022989"/>
    </source>
</evidence>
<name>S2SX41_LACPA</name>
<evidence type="ECO:0000256" key="4">
    <source>
        <dbReference type="ARBA" id="ARBA00023136"/>
    </source>
</evidence>
<accession>S2SX41</accession>
<keyword evidence="4 5" id="KW-0472">Membrane</keyword>
<sequence>MDALIQTLFSKRQELLIAIWQHIQISLISLLFALIIALPLALAVVHHQRTAGFLRR</sequence>
<dbReference type="SUPFAM" id="SSF161098">
    <property type="entry name" value="MetI-like"/>
    <property type="match status" value="1"/>
</dbReference>
<evidence type="ECO:0000256" key="5">
    <source>
        <dbReference type="SAM" id="Phobius"/>
    </source>
</evidence>
<dbReference type="InterPro" id="IPR035906">
    <property type="entry name" value="MetI-like_sf"/>
</dbReference>
<reference evidence="6 7" key="1">
    <citation type="journal article" date="2013" name="PLoS ONE">
        <title>Lactobacillus paracasei comparative genomics: towards species pan-genome definition and exploitation of diversity.</title>
        <authorList>
            <person name="Smokvina T."/>
            <person name="Wels M."/>
            <person name="Polka J."/>
            <person name="Chervaux C."/>
            <person name="Brisse S."/>
            <person name="Boekhorst J."/>
            <person name="van Hylckama Vlieg J.E."/>
            <person name="Siezen R.J."/>
        </authorList>
    </citation>
    <scope>NUCLEOTIDE SEQUENCE [LARGE SCALE GENOMIC DNA]</scope>
    <source>
        <strain evidence="6 7">Lpp126</strain>
    </source>
</reference>
<evidence type="ECO:0000313" key="6">
    <source>
        <dbReference type="EMBL" id="EPC88276.1"/>
    </source>
</evidence>
<dbReference type="Proteomes" id="UP000014243">
    <property type="component" value="Unassembled WGS sequence"/>
</dbReference>
<protein>
    <submittedName>
        <fullName evidence="6">Binding-protein-dependent transport systems inner membrane protein</fullName>
    </submittedName>
</protein>